<comment type="caution">
    <text evidence="3">The sequence shown here is derived from an EMBL/GenBank/DDBJ whole genome shotgun (WGS) entry which is preliminary data.</text>
</comment>
<accession>A0A3R6G1K6</accession>
<proteinExistence type="predicted"/>
<sequence length="170" mass="19163">MTVEEFVAWVYPEACKGEISPVFVTAQAALESGWGKSGIGNNLFGITKGSSWTGPVELVTTTEYFNRDNVSFKLPERVLSVTELGNGRYKYRVKRLFRQYGTLADCLADHLAILKKPGYADAWPFRDNPDLFAEKLQDCIGSRYATSPDYVQTMKKLFRMVERSVKTQGL</sequence>
<evidence type="ECO:0000313" key="3">
    <source>
        <dbReference type="EMBL" id="RHD74033.1"/>
    </source>
</evidence>
<name>A0A3R6G1K6_PARDI</name>
<dbReference type="Gene3D" id="1.10.530.10">
    <property type="match status" value="1"/>
</dbReference>
<dbReference type="Pfam" id="PF01832">
    <property type="entry name" value="Glucosaminidase"/>
    <property type="match status" value="1"/>
</dbReference>
<dbReference type="EMBL" id="QSJN01000007">
    <property type="protein sequence ID" value="RHD74033.1"/>
    <property type="molecule type" value="Genomic_DNA"/>
</dbReference>
<protein>
    <submittedName>
        <fullName evidence="3">Flagellar biosynthesis protein FlgJ</fullName>
    </submittedName>
</protein>
<feature type="domain" description="Mannosyl-glycoprotein endo-beta-N-acetylglucosamidase-like" evidence="2">
    <location>
        <begin position="3"/>
        <end position="164"/>
    </location>
</feature>
<keyword evidence="3" id="KW-0969">Cilium</keyword>
<dbReference type="AlphaFoldDB" id="A0A3R6G1K6"/>
<dbReference type="InterPro" id="IPR051056">
    <property type="entry name" value="Glycosyl_Hydrolase_73"/>
</dbReference>
<gene>
    <name evidence="3" type="ORF">DW782_12965</name>
</gene>
<evidence type="ECO:0000313" key="4">
    <source>
        <dbReference type="Proteomes" id="UP000284660"/>
    </source>
</evidence>
<organism evidence="3 4">
    <name type="scientific">Parabacteroides distasonis</name>
    <dbReference type="NCBI Taxonomy" id="823"/>
    <lineage>
        <taxon>Bacteria</taxon>
        <taxon>Pseudomonadati</taxon>
        <taxon>Bacteroidota</taxon>
        <taxon>Bacteroidia</taxon>
        <taxon>Bacteroidales</taxon>
        <taxon>Tannerellaceae</taxon>
        <taxon>Parabacteroides</taxon>
    </lineage>
</organism>
<dbReference type="Proteomes" id="UP000284660">
    <property type="component" value="Unassembled WGS sequence"/>
</dbReference>
<keyword evidence="3" id="KW-0282">Flagellum</keyword>
<dbReference type="RefSeq" id="WP_008780382.1">
    <property type="nucleotide sequence ID" value="NZ_CAXSKO010000006.1"/>
</dbReference>
<dbReference type="PANTHER" id="PTHR33308">
    <property type="entry name" value="PEPTIDOGLYCAN HYDROLASE FLGJ"/>
    <property type="match status" value="1"/>
</dbReference>
<dbReference type="PANTHER" id="PTHR33308:SF9">
    <property type="entry name" value="PEPTIDOGLYCAN HYDROLASE FLGJ"/>
    <property type="match status" value="1"/>
</dbReference>
<keyword evidence="3" id="KW-0966">Cell projection</keyword>
<dbReference type="GO" id="GO:0071973">
    <property type="term" value="P:bacterial-type flagellum-dependent cell motility"/>
    <property type="evidence" value="ECO:0007669"/>
    <property type="project" value="TreeGrafter"/>
</dbReference>
<evidence type="ECO:0000259" key="2">
    <source>
        <dbReference type="SMART" id="SM00047"/>
    </source>
</evidence>
<dbReference type="InterPro" id="IPR002901">
    <property type="entry name" value="MGlyc_endo_b_GlcNAc-like_dom"/>
</dbReference>
<evidence type="ECO:0000256" key="1">
    <source>
        <dbReference type="ARBA" id="ARBA00022801"/>
    </source>
</evidence>
<reference evidence="3 4" key="1">
    <citation type="submission" date="2018-08" db="EMBL/GenBank/DDBJ databases">
        <title>A genome reference for cultivated species of the human gut microbiota.</title>
        <authorList>
            <person name="Zou Y."/>
            <person name="Xue W."/>
            <person name="Luo G."/>
        </authorList>
    </citation>
    <scope>NUCLEOTIDE SEQUENCE [LARGE SCALE GENOMIC DNA]</scope>
    <source>
        <strain evidence="3 4">AM30-4</strain>
    </source>
</reference>
<dbReference type="SMART" id="SM00047">
    <property type="entry name" value="LYZ2"/>
    <property type="match status" value="1"/>
</dbReference>
<keyword evidence="1" id="KW-0378">Hydrolase</keyword>
<dbReference type="GO" id="GO:0004040">
    <property type="term" value="F:amidase activity"/>
    <property type="evidence" value="ECO:0007669"/>
    <property type="project" value="InterPro"/>
</dbReference>